<keyword evidence="4" id="KW-0408">Iron</keyword>
<dbReference type="InterPro" id="IPR007197">
    <property type="entry name" value="rSAM"/>
</dbReference>
<organism evidence="7">
    <name type="scientific">freshwater metagenome</name>
    <dbReference type="NCBI Taxonomy" id="449393"/>
    <lineage>
        <taxon>unclassified sequences</taxon>
        <taxon>metagenomes</taxon>
        <taxon>ecological metagenomes</taxon>
    </lineage>
</organism>
<evidence type="ECO:0000256" key="4">
    <source>
        <dbReference type="ARBA" id="ARBA00023004"/>
    </source>
</evidence>
<dbReference type="SUPFAM" id="SSF102114">
    <property type="entry name" value="Radical SAM enzymes"/>
    <property type="match status" value="1"/>
</dbReference>
<dbReference type="PROSITE" id="PS51918">
    <property type="entry name" value="RADICAL_SAM"/>
    <property type="match status" value="1"/>
</dbReference>
<feature type="domain" description="Radical SAM core" evidence="6">
    <location>
        <begin position="22"/>
        <end position="240"/>
    </location>
</feature>
<comment type="cofactor">
    <cofactor evidence="1">
        <name>[4Fe-4S] cluster</name>
        <dbReference type="ChEBI" id="CHEBI:49883"/>
    </cofactor>
</comment>
<dbReference type="EMBL" id="CAFAAI010000069">
    <property type="protein sequence ID" value="CAB4792284.1"/>
    <property type="molecule type" value="Genomic_DNA"/>
</dbReference>
<dbReference type="SFLD" id="SFLDG01082">
    <property type="entry name" value="B12-binding_domain_containing"/>
    <property type="match status" value="1"/>
</dbReference>
<dbReference type="PANTHER" id="PTHR43409">
    <property type="entry name" value="ANAEROBIC MAGNESIUM-PROTOPORPHYRIN IX MONOMETHYL ESTER CYCLASE-RELATED"/>
    <property type="match status" value="1"/>
</dbReference>
<protein>
    <submittedName>
        <fullName evidence="7">Unannotated protein</fullName>
    </submittedName>
</protein>
<evidence type="ECO:0000259" key="6">
    <source>
        <dbReference type="PROSITE" id="PS51918"/>
    </source>
</evidence>
<evidence type="ECO:0000256" key="3">
    <source>
        <dbReference type="ARBA" id="ARBA00022723"/>
    </source>
</evidence>
<dbReference type="InterPro" id="IPR023404">
    <property type="entry name" value="rSAM_horseshoe"/>
</dbReference>
<dbReference type="GO" id="GO:0046872">
    <property type="term" value="F:metal ion binding"/>
    <property type="evidence" value="ECO:0007669"/>
    <property type="project" value="UniProtKB-KW"/>
</dbReference>
<name>A0A6J6XA02_9ZZZZ</name>
<dbReference type="GO" id="GO:0005829">
    <property type="term" value="C:cytosol"/>
    <property type="evidence" value="ECO:0007669"/>
    <property type="project" value="TreeGrafter"/>
</dbReference>
<dbReference type="Gene3D" id="3.80.30.20">
    <property type="entry name" value="tm_1862 like domain"/>
    <property type="match status" value="1"/>
</dbReference>
<reference evidence="7" key="1">
    <citation type="submission" date="2020-05" db="EMBL/GenBank/DDBJ databases">
        <authorList>
            <person name="Chiriac C."/>
            <person name="Salcher M."/>
            <person name="Ghai R."/>
            <person name="Kavagutti S V."/>
        </authorList>
    </citation>
    <scope>NUCLEOTIDE SEQUENCE</scope>
</reference>
<dbReference type="Pfam" id="PF04055">
    <property type="entry name" value="Radical_SAM"/>
    <property type="match status" value="1"/>
</dbReference>
<dbReference type="PANTHER" id="PTHR43409:SF7">
    <property type="entry name" value="BLL1977 PROTEIN"/>
    <property type="match status" value="1"/>
</dbReference>
<accession>A0A6J6XA02</accession>
<dbReference type="GO" id="GO:0051536">
    <property type="term" value="F:iron-sulfur cluster binding"/>
    <property type="evidence" value="ECO:0007669"/>
    <property type="project" value="UniProtKB-KW"/>
</dbReference>
<evidence type="ECO:0000313" key="7">
    <source>
        <dbReference type="EMBL" id="CAB4792284.1"/>
    </source>
</evidence>
<dbReference type="GO" id="GO:0003824">
    <property type="term" value="F:catalytic activity"/>
    <property type="evidence" value="ECO:0007669"/>
    <property type="project" value="InterPro"/>
</dbReference>
<evidence type="ECO:0000256" key="2">
    <source>
        <dbReference type="ARBA" id="ARBA00022691"/>
    </source>
</evidence>
<dbReference type="SFLD" id="SFLDS00029">
    <property type="entry name" value="Radical_SAM"/>
    <property type="match status" value="1"/>
</dbReference>
<dbReference type="InterPro" id="IPR058240">
    <property type="entry name" value="rSAM_sf"/>
</dbReference>
<gene>
    <name evidence="7" type="ORF">UFOPK2992_00526</name>
</gene>
<sequence>MFGLPARDLIDIGAYRDAWLSHHGEFSLNMVSTRGCPYSCNWCAKPIWGQRYSMRSPVAVADEMTQLKFQHAPDHVWFADDIFGLRSDWLAEFADHIESTGGAVPFTIQSRCDLMNDVAVDALARSKCKEVWLGAESGSQRVLDAMDKEITVDEIRGARRRLGEHGVRACFFIQFGYPGETWEDICTTIDLVAELLPDDIGVSVSYPLPGTKFYEMVKSDLTDHANWQDSGDLAMIFAGTYSTGFYRALHHCLHDDLDLRRREAGLSRAPHPQLSELGLDEHRERVSTAWAALREREPGERNPNPTRLRIPVAAEAVSITPAAVEVTLNGNHA</sequence>
<keyword evidence="3" id="KW-0479">Metal-binding</keyword>
<dbReference type="InterPro" id="IPR006638">
    <property type="entry name" value="Elp3/MiaA/NifB-like_rSAM"/>
</dbReference>
<proteinExistence type="predicted"/>
<dbReference type="InterPro" id="IPR051198">
    <property type="entry name" value="BchE-like"/>
</dbReference>
<dbReference type="AlphaFoldDB" id="A0A6J6XA02"/>
<evidence type="ECO:0000256" key="5">
    <source>
        <dbReference type="ARBA" id="ARBA00023014"/>
    </source>
</evidence>
<keyword evidence="2" id="KW-0949">S-adenosyl-L-methionine</keyword>
<keyword evidence="5" id="KW-0411">Iron-sulfur</keyword>
<evidence type="ECO:0000256" key="1">
    <source>
        <dbReference type="ARBA" id="ARBA00001966"/>
    </source>
</evidence>
<dbReference type="SMART" id="SM00729">
    <property type="entry name" value="Elp3"/>
    <property type="match status" value="1"/>
</dbReference>